<evidence type="ECO:0000313" key="3">
    <source>
        <dbReference type="EMBL" id="SQI41436.1"/>
    </source>
</evidence>
<keyword evidence="4" id="KW-1185">Reference proteome</keyword>
<dbReference type="Gene3D" id="3.30.70.100">
    <property type="match status" value="1"/>
</dbReference>
<accession>A0A2X4UNK8</accession>
<dbReference type="PANTHER" id="PTHR33178">
    <property type="match status" value="1"/>
</dbReference>
<evidence type="ECO:0000256" key="1">
    <source>
        <dbReference type="ARBA" id="ARBA00011738"/>
    </source>
</evidence>
<organism evidence="3 4">
    <name type="scientific">Leminorella richardii</name>
    <dbReference type="NCBI Taxonomy" id="158841"/>
    <lineage>
        <taxon>Bacteria</taxon>
        <taxon>Pseudomonadati</taxon>
        <taxon>Pseudomonadota</taxon>
        <taxon>Gammaproteobacteria</taxon>
        <taxon>Enterobacterales</taxon>
        <taxon>Budviciaceae</taxon>
        <taxon>Leminorella</taxon>
    </lineage>
</organism>
<gene>
    <name evidence="3" type="ORF">NCTC12151_02070</name>
</gene>
<proteinExistence type="predicted"/>
<name>A0A2X4UNK8_9GAMM</name>
<dbReference type="EMBL" id="LS483470">
    <property type="protein sequence ID" value="SQI41436.1"/>
    <property type="molecule type" value="Genomic_DNA"/>
</dbReference>
<sequence>MMKHIVFLQFKESLTKQDIQLVFDRLGELREPIPQIKSYKYGKYDSNEGANQGFDYGFEMEFDNAADRDIYLHHPVHVALAGTIIPQLKDGLNSLLAFDYDPTKGL</sequence>
<dbReference type="PROSITE" id="PS51502">
    <property type="entry name" value="S_R_A_B_BARREL"/>
    <property type="match status" value="1"/>
</dbReference>
<dbReference type="PANTHER" id="PTHR33178:SF10">
    <property type="entry name" value="STRESS-RESPONSE A_B BARREL DOMAIN-CONTAINING PROTEIN"/>
    <property type="match status" value="1"/>
</dbReference>
<dbReference type="OrthoDB" id="6637496at2"/>
<feature type="domain" description="Stress-response A/B barrel" evidence="2">
    <location>
        <begin position="2"/>
        <end position="100"/>
    </location>
</feature>
<dbReference type="Proteomes" id="UP000249005">
    <property type="component" value="Chromosome 1"/>
</dbReference>
<dbReference type="KEGG" id="lri:NCTC12151_02070"/>
<protein>
    <submittedName>
        <fullName evidence="3">Stress responsive A/B Barrel Domain</fullName>
    </submittedName>
</protein>
<evidence type="ECO:0000259" key="2">
    <source>
        <dbReference type="PROSITE" id="PS51502"/>
    </source>
</evidence>
<dbReference type="InterPro" id="IPR044662">
    <property type="entry name" value="HS1/DABB1-like"/>
</dbReference>
<dbReference type="AlphaFoldDB" id="A0A2X4UNK8"/>
<dbReference type="InterPro" id="IPR013097">
    <property type="entry name" value="Dabb"/>
</dbReference>
<dbReference type="Pfam" id="PF07876">
    <property type="entry name" value="Dabb"/>
    <property type="match status" value="1"/>
</dbReference>
<dbReference type="InterPro" id="IPR011008">
    <property type="entry name" value="Dimeric_a/b-barrel"/>
</dbReference>
<dbReference type="SMART" id="SM00886">
    <property type="entry name" value="Dabb"/>
    <property type="match status" value="1"/>
</dbReference>
<dbReference type="SUPFAM" id="SSF54909">
    <property type="entry name" value="Dimeric alpha+beta barrel"/>
    <property type="match status" value="1"/>
</dbReference>
<dbReference type="RefSeq" id="WP_111740570.1">
    <property type="nucleotide sequence ID" value="NZ_LR698987.1"/>
</dbReference>
<evidence type="ECO:0000313" key="4">
    <source>
        <dbReference type="Proteomes" id="UP000249005"/>
    </source>
</evidence>
<comment type="subunit">
    <text evidence="1">Homodimer.</text>
</comment>
<reference evidence="3 4" key="1">
    <citation type="submission" date="2018-06" db="EMBL/GenBank/DDBJ databases">
        <authorList>
            <consortium name="Pathogen Informatics"/>
            <person name="Doyle S."/>
        </authorList>
    </citation>
    <scope>NUCLEOTIDE SEQUENCE [LARGE SCALE GENOMIC DNA]</scope>
    <source>
        <strain evidence="3 4">NCTC12151</strain>
    </source>
</reference>